<accession>M1KA51</accession>
<dbReference type="AlphaFoldDB" id="M1KA51"/>
<protein>
    <submittedName>
        <fullName evidence="2">Uncharacterized protein</fullName>
    </submittedName>
</protein>
<dbReference type="VEuPathDB" id="MicrosporidiaDB:AEWQ_090330"/>
<proteinExistence type="predicted"/>
<reference evidence="2" key="1">
    <citation type="journal article" date="2013" name="Eukaryot. Cell">
        <title>Extremely Reduced Levels of Heterozygosity in the Vertebrate Pathogen Encephalitozoon cuniculi.</title>
        <authorList>
            <person name="Selman M."/>
            <person name="Sak B."/>
            <person name="Kvac M."/>
            <person name="Farinelli L."/>
            <person name="Weiss L.M."/>
            <person name="Corradi N."/>
        </authorList>
    </citation>
    <scope>NUCLEOTIDE SEQUENCE</scope>
</reference>
<dbReference type="VEuPathDB" id="MicrosporidiaDB:AEWR_090320"/>
<evidence type="ECO:0000256" key="1">
    <source>
        <dbReference type="SAM" id="MobiDB-lite"/>
    </source>
</evidence>
<organism evidence="2">
    <name type="scientific">Encephalitozoon cuniculi</name>
    <name type="common">Microsporidian parasite</name>
    <dbReference type="NCBI Taxonomy" id="6035"/>
    <lineage>
        <taxon>Eukaryota</taxon>
        <taxon>Fungi</taxon>
        <taxon>Fungi incertae sedis</taxon>
        <taxon>Microsporidia</taxon>
        <taxon>Unikaryonidae</taxon>
        <taxon>Encephalitozoon</taxon>
    </lineage>
</organism>
<feature type="region of interest" description="Disordered" evidence="1">
    <location>
        <begin position="400"/>
        <end position="444"/>
    </location>
</feature>
<dbReference type="VEuPathDB" id="MicrosporidiaDB:AEWD_090320"/>
<dbReference type="VEuPathDB" id="MicrosporidiaDB:M970_090320"/>
<dbReference type="VEuPathDB" id="MicrosporidiaDB:ECU09_0320"/>
<dbReference type="EMBL" id="KC513614">
    <property type="protein sequence ID" value="AGE96217.1"/>
    <property type="molecule type" value="Genomic_DNA"/>
</dbReference>
<sequence>MKVDKNNFNYSHNGMEDGIARLEVNLKEDIVVGMPVGCIYTTMWECIQRCIDDRRDSEKEEESGFECDAEDENACRGRPSYDSMGKTERAVVVKACGWEKKVRVNYNIFKSFSEFSRRLADFLKELAALSEELVVEIEDVDKSLFLGFLLDSFNLFGDVESVIDGFRPAKRTPIQRSGLTSEEMLRTLFLLQNLDGGMRLFLSFNVFAISIYHGDKYVVCLLDGMYRRIVSDIIFNRRSLHEHLFEGDSEPIGAGTDTERYMMTRSLLNGLYLLFDIFNVSDPSLRSILHVILMFLSGERSTGLVDFLGLNDLFICVVRSICGDLVPSHLLMMACRDKLSMKYKAGSMGLSMDYVYNWIYKPHLAMMMPEWFCCPRGEERDALVQGRPIEAVSDRITMELTKDDKESSSARGPAYSPLSRRLSGGLRNKSQSRFRSKQKLDFGS</sequence>
<name>M1KA51_ENCCN</name>
<gene>
    <name evidence="2" type="ORF">ECU09_0320</name>
</gene>
<evidence type="ECO:0000313" key="2">
    <source>
        <dbReference type="EMBL" id="AGE96217.1"/>
    </source>
</evidence>